<dbReference type="SMART" id="SM00760">
    <property type="entry name" value="Bac_DnaA_C"/>
    <property type="match status" value="1"/>
</dbReference>
<dbReference type="SUPFAM" id="SSF48295">
    <property type="entry name" value="TrpR-like"/>
    <property type="match status" value="1"/>
</dbReference>
<evidence type="ECO:0000259" key="2">
    <source>
        <dbReference type="SMART" id="SM00760"/>
    </source>
</evidence>
<dbReference type="EMBL" id="JBEPMB010000001">
    <property type="protein sequence ID" value="MET3613304.1"/>
    <property type="molecule type" value="Genomic_DNA"/>
</dbReference>
<evidence type="ECO:0000313" key="4">
    <source>
        <dbReference type="Proteomes" id="UP001549047"/>
    </source>
</evidence>
<evidence type="ECO:0000313" key="3">
    <source>
        <dbReference type="EMBL" id="MET3613304.1"/>
    </source>
</evidence>
<feature type="compositionally biased region" description="Basic and acidic residues" evidence="1">
    <location>
        <begin position="8"/>
        <end position="17"/>
    </location>
</feature>
<dbReference type="InterPro" id="IPR013159">
    <property type="entry name" value="DnaA_C"/>
</dbReference>
<dbReference type="Proteomes" id="UP001549047">
    <property type="component" value="Unassembled WGS sequence"/>
</dbReference>
<keyword evidence="4" id="KW-1185">Reference proteome</keyword>
<protein>
    <submittedName>
        <fullName evidence="3">Chromosomal replication initiation ATPase DnaA</fullName>
    </submittedName>
</protein>
<sequence>MNLSKDPGAAERTEPRAPRRQPARQPLSALRDARPERIICQSVRLMTAEFLFVCSDRIGMRRERRRLACHIRQIAMYVCHVALQMRMTTIGEGFGRDRSTVAHACAVVEDRRDDRDFDEFVAAIERIALLAFGHVGEVAND</sequence>
<dbReference type="RefSeq" id="WP_354555783.1">
    <property type="nucleotide sequence ID" value="NZ_JBEPMB010000001.1"/>
</dbReference>
<dbReference type="Gene3D" id="1.10.1750.10">
    <property type="match status" value="1"/>
</dbReference>
<organism evidence="3 4">
    <name type="scientific">Rhizobium aquaticum</name>
    <dbReference type="NCBI Taxonomy" id="1549636"/>
    <lineage>
        <taxon>Bacteria</taxon>
        <taxon>Pseudomonadati</taxon>
        <taxon>Pseudomonadota</taxon>
        <taxon>Alphaproteobacteria</taxon>
        <taxon>Hyphomicrobiales</taxon>
        <taxon>Rhizobiaceae</taxon>
        <taxon>Rhizobium/Agrobacterium group</taxon>
        <taxon>Rhizobium</taxon>
    </lineage>
</organism>
<proteinExistence type="predicted"/>
<feature type="region of interest" description="Disordered" evidence="1">
    <location>
        <begin position="1"/>
        <end position="28"/>
    </location>
</feature>
<comment type="caution">
    <text evidence="3">The sequence shown here is derived from an EMBL/GenBank/DDBJ whole genome shotgun (WGS) entry which is preliminary data.</text>
</comment>
<feature type="domain" description="Chromosomal replication initiator DnaA C-terminal" evidence="2">
    <location>
        <begin position="39"/>
        <end position="108"/>
    </location>
</feature>
<dbReference type="Pfam" id="PF08299">
    <property type="entry name" value="Bac_DnaA_C"/>
    <property type="match status" value="1"/>
</dbReference>
<evidence type="ECO:0000256" key="1">
    <source>
        <dbReference type="SAM" id="MobiDB-lite"/>
    </source>
</evidence>
<name>A0ABV2IXS4_9HYPH</name>
<accession>A0ABV2IXS4</accession>
<reference evidence="3 4" key="1">
    <citation type="submission" date="2024-06" db="EMBL/GenBank/DDBJ databases">
        <title>Genomic Encyclopedia of Type Strains, Phase IV (KMG-IV): sequencing the most valuable type-strain genomes for metagenomic binning, comparative biology and taxonomic classification.</title>
        <authorList>
            <person name="Goeker M."/>
        </authorList>
    </citation>
    <scope>NUCLEOTIDE SEQUENCE [LARGE SCALE GENOMIC DNA]</scope>
    <source>
        <strain evidence="3 4">DSM 29780</strain>
    </source>
</reference>
<gene>
    <name evidence="3" type="ORF">ABID16_001609</name>
</gene>
<dbReference type="InterPro" id="IPR010921">
    <property type="entry name" value="Trp_repressor/repl_initiator"/>
</dbReference>